<gene>
    <name evidence="3" type="ORF">M378DRAFT_171102</name>
    <name evidence="2" type="ORF">M378DRAFT_171875</name>
</gene>
<keyword evidence="1" id="KW-0732">Signal</keyword>
<evidence type="ECO:0000313" key="4">
    <source>
        <dbReference type="Proteomes" id="UP000054549"/>
    </source>
</evidence>
<feature type="chain" id="PRO_5007391950" evidence="1">
    <location>
        <begin position="19"/>
        <end position="51"/>
    </location>
</feature>
<evidence type="ECO:0000256" key="1">
    <source>
        <dbReference type="SAM" id="SignalP"/>
    </source>
</evidence>
<organism evidence="3 4">
    <name type="scientific">Amanita muscaria (strain Koide BX008)</name>
    <dbReference type="NCBI Taxonomy" id="946122"/>
    <lineage>
        <taxon>Eukaryota</taxon>
        <taxon>Fungi</taxon>
        <taxon>Dikarya</taxon>
        <taxon>Basidiomycota</taxon>
        <taxon>Agaricomycotina</taxon>
        <taxon>Agaricomycetes</taxon>
        <taxon>Agaricomycetidae</taxon>
        <taxon>Agaricales</taxon>
        <taxon>Pluteineae</taxon>
        <taxon>Amanitaceae</taxon>
        <taxon>Amanita</taxon>
    </lineage>
</organism>
<dbReference type="EMBL" id="KN818373">
    <property type="protein sequence ID" value="KIL57365.1"/>
    <property type="molecule type" value="Genomic_DNA"/>
</dbReference>
<dbReference type="HOGENOM" id="CLU_3105839_0_0_1"/>
<sequence>MAFPVLLIEIMTSFVVHLVPLASWQQGCVICAKDLDGLDASDEYPLSHPSR</sequence>
<accession>A0A0C2S5P8</accession>
<keyword evidence="4" id="KW-1185">Reference proteome</keyword>
<name>A0A0C2S5P8_AMAMK</name>
<evidence type="ECO:0000313" key="2">
    <source>
        <dbReference type="EMBL" id="KIL57365.1"/>
    </source>
</evidence>
<dbReference type="EMBL" id="KN818349">
    <property type="protein sequence ID" value="KIL58050.1"/>
    <property type="molecule type" value="Genomic_DNA"/>
</dbReference>
<reference evidence="3 4" key="1">
    <citation type="submission" date="2014-04" db="EMBL/GenBank/DDBJ databases">
        <title>Evolutionary Origins and Diversification of the Mycorrhizal Mutualists.</title>
        <authorList>
            <consortium name="DOE Joint Genome Institute"/>
            <consortium name="Mycorrhizal Genomics Consortium"/>
            <person name="Kohler A."/>
            <person name="Kuo A."/>
            <person name="Nagy L.G."/>
            <person name="Floudas D."/>
            <person name="Copeland A."/>
            <person name="Barry K.W."/>
            <person name="Cichocki N."/>
            <person name="Veneault-Fourrey C."/>
            <person name="LaButti K."/>
            <person name="Lindquist E.A."/>
            <person name="Lipzen A."/>
            <person name="Lundell T."/>
            <person name="Morin E."/>
            <person name="Murat C."/>
            <person name="Riley R."/>
            <person name="Ohm R."/>
            <person name="Sun H."/>
            <person name="Tunlid A."/>
            <person name="Henrissat B."/>
            <person name="Grigoriev I.V."/>
            <person name="Hibbett D.S."/>
            <person name="Martin F."/>
        </authorList>
    </citation>
    <scope>NUCLEOTIDE SEQUENCE [LARGE SCALE GENOMIC DNA]</scope>
    <source>
        <strain evidence="3 4">Koide BX008</strain>
    </source>
</reference>
<evidence type="ECO:0000313" key="3">
    <source>
        <dbReference type="EMBL" id="KIL58050.1"/>
    </source>
</evidence>
<dbReference type="Proteomes" id="UP000054549">
    <property type="component" value="Unassembled WGS sequence"/>
</dbReference>
<feature type="signal peptide" evidence="1">
    <location>
        <begin position="1"/>
        <end position="18"/>
    </location>
</feature>
<proteinExistence type="predicted"/>
<dbReference type="AlphaFoldDB" id="A0A0C2S5P8"/>
<protein>
    <submittedName>
        <fullName evidence="3">Uncharacterized protein</fullName>
    </submittedName>
</protein>